<protein>
    <recommendedName>
        <fullName evidence="4">F-box associated domain-containing protein</fullName>
    </recommendedName>
</protein>
<dbReference type="InterPro" id="IPR015915">
    <property type="entry name" value="Kelch-typ_b-propeller"/>
</dbReference>
<dbReference type="OrthoDB" id="1816020at2759"/>
<dbReference type="EMBL" id="CM017323">
    <property type="protein sequence ID" value="KAE8021352.1"/>
    <property type="molecule type" value="Genomic_DNA"/>
</dbReference>
<evidence type="ECO:0000313" key="2">
    <source>
        <dbReference type="EMBL" id="KAE8021352.1"/>
    </source>
</evidence>
<gene>
    <name evidence="2" type="ORF">FH972_007250</name>
</gene>
<evidence type="ECO:0000313" key="3">
    <source>
        <dbReference type="Proteomes" id="UP000327013"/>
    </source>
</evidence>
<feature type="region of interest" description="Disordered" evidence="1">
    <location>
        <begin position="1"/>
        <end position="30"/>
    </location>
</feature>
<reference evidence="2 3" key="1">
    <citation type="submission" date="2019-06" db="EMBL/GenBank/DDBJ databases">
        <title>A chromosomal-level reference genome of Carpinus fangiana (Coryloideae, Betulaceae).</title>
        <authorList>
            <person name="Yang X."/>
            <person name="Wang Z."/>
            <person name="Zhang L."/>
            <person name="Hao G."/>
            <person name="Liu J."/>
            <person name="Yang Y."/>
        </authorList>
    </citation>
    <scope>NUCLEOTIDE SEQUENCE [LARGE SCALE GENOMIC DNA]</scope>
    <source>
        <strain evidence="2">Cfa_2016G</strain>
        <tissue evidence="2">Leaf</tissue>
    </source>
</reference>
<keyword evidence="3" id="KW-1185">Reference proteome</keyword>
<organism evidence="2 3">
    <name type="scientific">Carpinus fangiana</name>
    <dbReference type="NCBI Taxonomy" id="176857"/>
    <lineage>
        <taxon>Eukaryota</taxon>
        <taxon>Viridiplantae</taxon>
        <taxon>Streptophyta</taxon>
        <taxon>Embryophyta</taxon>
        <taxon>Tracheophyta</taxon>
        <taxon>Spermatophyta</taxon>
        <taxon>Magnoliopsida</taxon>
        <taxon>eudicotyledons</taxon>
        <taxon>Gunneridae</taxon>
        <taxon>Pentapetalae</taxon>
        <taxon>rosids</taxon>
        <taxon>fabids</taxon>
        <taxon>Fagales</taxon>
        <taxon>Betulaceae</taxon>
        <taxon>Carpinus</taxon>
    </lineage>
</organism>
<dbReference type="SUPFAM" id="SSF117281">
    <property type="entry name" value="Kelch motif"/>
    <property type="match status" value="1"/>
</dbReference>
<feature type="compositionally biased region" description="Basic residues" evidence="1">
    <location>
        <begin position="1"/>
        <end position="11"/>
    </location>
</feature>
<dbReference type="Gene3D" id="2.120.10.80">
    <property type="entry name" value="Kelch-type beta propeller"/>
    <property type="match status" value="1"/>
</dbReference>
<name>A0A5N6QX66_9ROSI</name>
<proteinExistence type="predicted"/>
<dbReference type="Proteomes" id="UP000327013">
    <property type="component" value="Chromosome 3"/>
</dbReference>
<sequence>MIVPHSGRRRVLSSLAEASESPTKLPEPSPPSRMYACLLENPTKFLYHLPPKFSYDIFFTAPLYLKNMEMHWRLFTVNIHADGPGKVNEEPLKPFWTGKLPELYSFAALGSHVYCFGGRTSPIDTNGIREVCKIQVLPCIPKDAKWVTASPMISSRVDPFVSVVGSKIFVCNSSYYKSAHSDPDNAHWAELFDPVNGKSEYILDPPFLARAVISVSAAPEKPEILLVAFHERHSVCQFCLYNVESRSWKMLPPVFSSLPHVQRQLKVRTVGNTLYYVDRMDLIAYNLELDVLLEASLWDFGFFEDDMDFCGGSICEFIHLEKQRFCFLNVVFEDYLHCVVADVFHMPEKKALGISVV</sequence>
<evidence type="ECO:0000256" key="1">
    <source>
        <dbReference type="SAM" id="MobiDB-lite"/>
    </source>
</evidence>
<dbReference type="AlphaFoldDB" id="A0A5N6QX66"/>
<accession>A0A5N6QX66</accession>
<evidence type="ECO:0008006" key="4">
    <source>
        <dbReference type="Google" id="ProtNLM"/>
    </source>
</evidence>